<accession>A0A3Q7GTP9</accession>
<organism evidence="2">
    <name type="scientific">Solanum lycopersicum</name>
    <name type="common">Tomato</name>
    <name type="synonym">Lycopersicon esculentum</name>
    <dbReference type="NCBI Taxonomy" id="4081"/>
    <lineage>
        <taxon>Eukaryota</taxon>
        <taxon>Viridiplantae</taxon>
        <taxon>Streptophyta</taxon>
        <taxon>Embryophyta</taxon>
        <taxon>Tracheophyta</taxon>
        <taxon>Spermatophyta</taxon>
        <taxon>Magnoliopsida</taxon>
        <taxon>eudicotyledons</taxon>
        <taxon>Gunneridae</taxon>
        <taxon>Pentapetalae</taxon>
        <taxon>asterids</taxon>
        <taxon>lamiids</taxon>
        <taxon>Solanales</taxon>
        <taxon>Solanaceae</taxon>
        <taxon>Solanoideae</taxon>
        <taxon>Solaneae</taxon>
        <taxon>Solanum</taxon>
        <taxon>Solanum subgen. Lycopersicon</taxon>
    </lineage>
</organism>
<dbReference type="InParanoid" id="A0A3Q7GTP9"/>
<dbReference type="EnsemblPlants" id="Solyc06g024370.1.1">
    <property type="protein sequence ID" value="Solyc06g024370.1.1.1"/>
    <property type="gene ID" value="Solyc06g024370.1"/>
</dbReference>
<reference evidence="2" key="2">
    <citation type="submission" date="2019-01" db="UniProtKB">
        <authorList>
            <consortium name="EnsemblPlants"/>
        </authorList>
    </citation>
    <scope>IDENTIFICATION</scope>
    <source>
        <strain evidence="2">cv. Heinz 1706</strain>
    </source>
</reference>
<dbReference type="PaxDb" id="4081-Solyc06g024370.1.1"/>
<dbReference type="Gramene" id="Solyc06g024370.1.1">
    <property type="protein sequence ID" value="Solyc06g024370.1.1.1"/>
    <property type="gene ID" value="Solyc06g024370.1"/>
</dbReference>
<reference evidence="2" key="1">
    <citation type="journal article" date="2012" name="Nature">
        <title>The tomato genome sequence provides insights into fleshy fruit evolution.</title>
        <authorList>
            <consortium name="Tomato Genome Consortium"/>
        </authorList>
    </citation>
    <scope>NUCLEOTIDE SEQUENCE [LARGE SCALE GENOMIC DNA]</scope>
    <source>
        <strain evidence="2">cv. Heinz 1706</strain>
    </source>
</reference>
<evidence type="ECO:0000256" key="1">
    <source>
        <dbReference type="SAM" id="MobiDB-lite"/>
    </source>
</evidence>
<dbReference type="AlphaFoldDB" id="A0A3Q7GTP9"/>
<evidence type="ECO:0000313" key="3">
    <source>
        <dbReference type="Proteomes" id="UP000004994"/>
    </source>
</evidence>
<proteinExistence type="predicted"/>
<protein>
    <submittedName>
        <fullName evidence="2">Uncharacterized protein</fullName>
    </submittedName>
</protein>
<name>A0A3Q7GTP9_SOLLC</name>
<feature type="compositionally biased region" description="Basic residues" evidence="1">
    <location>
        <begin position="40"/>
        <end position="50"/>
    </location>
</feature>
<sequence>MCRPNQTPHLTMSSARIGPLSEPWVQKEGQCPNSESNFNVKRHATRLLSP</sequence>
<dbReference type="Proteomes" id="UP000004994">
    <property type="component" value="Chromosome 6"/>
</dbReference>
<feature type="region of interest" description="Disordered" evidence="1">
    <location>
        <begin position="24"/>
        <end position="50"/>
    </location>
</feature>
<keyword evidence="3" id="KW-1185">Reference proteome</keyword>
<evidence type="ECO:0000313" key="2">
    <source>
        <dbReference type="EnsemblPlants" id="Solyc06g024370.1.1.1"/>
    </source>
</evidence>